<organism evidence="1">
    <name type="scientific">viral metagenome</name>
    <dbReference type="NCBI Taxonomy" id="1070528"/>
    <lineage>
        <taxon>unclassified sequences</taxon>
        <taxon>metagenomes</taxon>
        <taxon>organismal metagenomes</taxon>
    </lineage>
</organism>
<evidence type="ECO:0000313" key="1">
    <source>
        <dbReference type="EMBL" id="QHU08417.1"/>
    </source>
</evidence>
<reference evidence="1" key="1">
    <citation type="journal article" date="2020" name="Nature">
        <title>Giant virus diversity and host interactions through global metagenomics.</title>
        <authorList>
            <person name="Schulz F."/>
            <person name="Roux S."/>
            <person name="Paez-Espino D."/>
            <person name="Jungbluth S."/>
            <person name="Walsh D.A."/>
            <person name="Denef V.J."/>
            <person name="McMahon K.D."/>
            <person name="Konstantinidis K.T."/>
            <person name="Eloe-Fadrosh E.A."/>
            <person name="Kyrpides N.C."/>
            <person name="Woyke T."/>
        </authorList>
    </citation>
    <scope>NUCLEOTIDE SEQUENCE</scope>
    <source>
        <strain evidence="1">GVMAG-S-1062768-28</strain>
    </source>
</reference>
<dbReference type="EMBL" id="MN740696">
    <property type="protein sequence ID" value="QHU08417.1"/>
    <property type="molecule type" value="Genomic_DNA"/>
</dbReference>
<sequence length="271" mass="31327">MEEWGDIKVEEIREFCLSSIKPSEVLHIIGAPSSGKTFLELFIAYALKHIYPVGQVFCGTEDTQGAFSPVFGGAFVSSTYQEHDHKRFMSRQITCSKEECEFDHAIQYLDDLGYNKKISSSETVIQAHKNGSQWLKTLLIMGYQSIKDVPEKIVNAASKVFIFMEKEDSNRRRIHKAYFKTLVPEYKDFSKLMNDICGEKFVCLVVDLKSQSANLQECVTYFKAPGWKWKDGNIHPYPEKWKFGCRQFREWSDARHDPNAVPDFITNIQNY</sequence>
<dbReference type="AlphaFoldDB" id="A0A6C0JVJ8"/>
<accession>A0A6C0JVJ8</accession>
<name>A0A6C0JVJ8_9ZZZZ</name>
<proteinExistence type="predicted"/>
<protein>
    <submittedName>
        <fullName evidence="1">Uncharacterized protein</fullName>
    </submittedName>
</protein>